<accession>A0A0B6Y125</accession>
<keyword evidence="1" id="KW-1133">Transmembrane helix</keyword>
<gene>
    <name evidence="2" type="primary">ORF9438</name>
</gene>
<keyword evidence="1" id="KW-0472">Membrane</keyword>
<organism evidence="2">
    <name type="scientific">Arion vulgaris</name>
    <dbReference type="NCBI Taxonomy" id="1028688"/>
    <lineage>
        <taxon>Eukaryota</taxon>
        <taxon>Metazoa</taxon>
        <taxon>Spiralia</taxon>
        <taxon>Lophotrochozoa</taxon>
        <taxon>Mollusca</taxon>
        <taxon>Gastropoda</taxon>
        <taxon>Heterobranchia</taxon>
        <taxon>Euthyneura</taxon>
        <taxon>Panpulmonata</taxon>
        <taxon>Eupulmonata</taxon>
        <taxon>Stylommatophora</taxon>
        <taxon>Helicina</taxon>
        <taxon>Arionoidea</taxon>
        <taxon>Arionidae</taxon>
        <taxon>Arion</taxon>
    </lineage>
</organism>
<protein>
    <submittedName>
        <fullName evidence="2">Uncharacterized protein</fullName>
    </submittedName>
</protein>
<reference evidence="2" key="1">
    <citation type="submission" date="2014-12" db="EMBL/GenBank/DDBJ databases">
        <title>Insight into the proteome of Arion vulgaris.</title>
        <authorList>
            <person name="Aradska J."/>
            <person name="Bulat T."/>
            <person name="Smidak R."/>
            <person name="Sarate P."/>
            <person name="Gangsoo J."/>
            <person name="Sialana F."/>
            <person name="Bilban M."/>
            <person name="Lubec G."/>
        </authorList>
    </citation>
    <scope>NUCLEOTIDE SEQUENCE</scope>
    <source>
        <tissue evidence="2">Skin</tissue>
    </source>
</reference>
<evidence type="ECO:0000256" key="1">
    <source>
        <dbReference type="SAM" id="Phobius"/>
    </source>
</evidence>
<feature type="transmembrane region" description="Helical" evidence="1">
    <location>
        <begin position="6"/>
        <end position="29"/>
    </location>
</feature>
<name>A0A0B6Y125_9EUPU</name>
<proteinExistence type="predicted"/>
<sequence length="52" mass="6210">DFLWQSFIPVFFMFASLWCVIVGPTYPILVTFYNLREKMTVVPFFTIPETTR</sequence>
<dbReference type="AlphaFoldDB" id="A0A0B6Y125"/>
<dbReference type="EMBL" id="HACG01003102">
    <property type="protein sequence ID" value="CEK49967.1"/>
    <property type="molecule type" value="Transcribed_RNA"/>
</dbReference>
<keyword evidence="1" id="KW-0812">Transmembrane</keyword>
<evidence type="ECO:0000313" key="2">
    <source>
        <dbReference type="EMBL" id="CEK49967.1"/>
    </source>
</evidence>
<feature type="non-terminal residue" evidence="2">
    <location>
        <position position="1"/>
    </location>
</feature>